<dbReference type="Gramene" id="PNW76134">
    <property type="protein sequence ID" value="PNW76134"/>
    <property type="gene ID" value="CHLRE_12g546500v5"/>
</dbReference>
<dbReference type="Proteomes" id="UP000006906">
    <property type="component" value="Chromosome 12"/>
</dbReference>
<dbReference type="Gene3D" id="1.20.120.1770">
    <property type="match status" value="1"/>
</dbReference>
<dbReference type="KEGG" id="cre:CHLRE_12g546500v5"/>
<feature type="compositionally biased region" description="Low complexity" evidence="8">
    <location>
        <begin position="762"/>
        <end position="772"/>
    </location>
</feature>
<feature type="region of interest" description="Disordered" evidence="8">
    <location>
        <begin position="200"/>
        <end position="320"/>
    </location>
</feature>
<keyword evidence="6 9" id="KW-1133">Transmembrane helix</keyword>
<evidence type="ECO:0008006" key="15">
    <source>
        <dbReference type="Google" id="ProtNLM"/>
    </source>
</evidence>
<dbReference type="FunCoup" id="A0A2K3D6I2">
    <property type="interactions" value="149"/>
</dbReference>
<gene>
    <name evidence="13" type="ORF">CHLRE_12g546500v5</name>
</gene>
<evidence type="ECO:0000256" key="3">
    <source>
        <dbReference type="ARBA" id="ARBA00022692"/>
    </source>
</evidence>
<feature type="transmembrane region" description="Helical" evidence="9">
    <location>
        <begin position="663"/>
        <end position="681"/>
    </location>
</feature>
<dbReference type="InterPro" id="IPR005018">
    <property type="entry name" value="DOMON_domain"/>
</dbReference>
<dbReference type="STRING" id="3055.A0A2K3D6I2"/>
<dbReference type="InterPro" id="IPR006593">
    <property type="entry name" value="Cyt_b561/ferric_Rdtase_TM"/>
</dbReference>
<feature type="region of interest" description="Disordered" evidence="8">
    <location>
        <begin position="746"/>
        <end position="772"/>
    </location>
</feature>
<evidence type="ECO:0000256" key="9">
    <source>
        <dbReference type="SAM" id="Phobius"/>
    </source>
</evidence>
<evidence type="ECO:0000256" key="6">
    <source>
        <dbReference type="ARBA" id="ARBA00022989"/>
    </source>
</evidence>
<dbReference type="OrthoDB" id="366214at2759"/>
<feature type="transmembrane region" description="Helical" evidence="9">
    <location>
        <begin position="555"/>
        <end position="580"/>
    </location>
</feature>
<proteinExistence type="predicted"/>
<evidence type="ECO:0000259" key="12">
    <source>
        <dbReference type="PROSITE" id="PS50939"/>
    </source>
</evidence>
<keyword evidence="3 9" id="KW-0812">Transmembrane</keyword>
<dbReference type="CDD" id="cd08760">
    <property type="entry name" value="Cyt_b561_FRRS1_like"/>
    <property type="match status" value="1"/>
</dbReference>
<feature type="compositionally biased region" description="Pro residues" evidence="8">
    <location>
        <begin position="243"/>
        <end position="289"/>
    </location>
</feature>
<dbReference type="AlphaFoldDB" id="A0A2K3D6I2"/>
<dbReference type="InterPro" id="IPR045266">
    <property type="entry name" value="DOH_DOMON"/>
</dbReference>
<feature type="domain" description="DOMON" evidence="11">
    <location>
        <begin position="331"/>
        <end position="478"/>
    </location>
</feature>
<dbReference type="InParanoid" id="A0A2K3D6I2"/>
<keyword evidence="7 9" id="KW-0472">Membrane</keyword>
<dbReference type="PANTHER" id="PTHR23130:SF171">
    <property type="entry name" value="OS01G0895300 PROTEIN"/>
    <property type="match status" value="1"/>
</dbReference>
<evidence type="ECO:0000259" key="11">
    <source>
        <dbReference type="PROSITE" id="PS50836"/>
    </source>
</evidence>
<feature type="transmembrane region" description="Helical" evidence="9">
    <location>
        <begin position="592"/>
        <end position="611"/>
    </location>
</feature>
<evidence type="ECO:0000313" key="13">
    <source>
        <dbReference type="EMBL" id="PNW76134.1"/>
    </source>
</evidence>
<evidence type="ECO:0000256" key="5">
    <source>
        <dbReference type="ARBA" id="ARBA00022982"/>
    </source>
</evidence>
<protein>
    <recommendedName>
        <fullName evidence="15">Cytochrome b561 domain-containing protein</fullName>
    </recommendedName>
</protein>
<dbReference type="PANTHER" id="PTHR23130">
    <property type="entry name" value="CYTOCHROME B561 AND DOMON DOMAIN-CONTAINING PROTEIN"/>
    <property type="match status" value="1"/>
</dbReference>
<evidence type="ECO:0000256" key="10">
    <source>
        <dbReference type="SAM" id="SignalP"/>
    </source>
</evidence>
<dbReference type="SMART" id="SM00664">
    <property type="entry name" value="DoH"/>
    <property type="match status" value="1"/>
</dbReference>
<dbReference type="OMA" id="HECLTNC"/>
<feature type="compositionally biased region" description="Pro residues" evidence="8">
    <location>
        <begin position="301"/>
        <end position="316"/>
    </location>
</feature>
<reference evidence="13 14" key="1">
    <citation type="journal article" date="2007" name="Science">
        <title>The Chlamydomonas genome reveals the evolution of key animal and plant functions.</title>
        <authorList>
            <person name="Merchant S.S."/>
            <person name="Prochnik S.E."/>
            <person name="Vallon O."/>
            <person name="Harris E.H."/>
            <person name="Karpowicz S.J."/>
            <person name="Witman G.B."/>
            <person name="Terry A."/>
            <person name="Salamov A."/>
            <person name="Fritz-Laylin L.K."/>
            <person name="Marechal-Drouard L."/>
            <person name="Marshall W.F."/>
            <person name="Qu L.H."/>
            <person name="Nelson D.R."/>
            <person name="Sanderfoot A.A."/>
            <person name="Spalding M.H."/>
            <person name="Kapitonov V.V."/>
            <person name="Ren Q."/>
            <person name="Ferris P."/>
            <person name="Lindquist E."/>
            <person name="Shapiro H."/>
            <person name="Lucas S.M."/>
            <person name="Grimwood J."/>
            <person name="Schmutz J."/>
            <person name="Cardol P."/>
            <person name="Cerutti H."/>
            <person name="Chanfreau G."/>
            <person name="Chen C.L."/>
            <person name="Cognat V."/>
            <person name="Croft M.T."/>
            <person name="Dent R."/>
            <person name="Dutcher S."/>
            <person name="Fernandez E."/>
            <person name="Fukuzawa H."/>
            <person name="Gonzalez-Ballester D."/>
            <person name="Gonzalez-Halphen D."/>
            <person name="Hallmann A."/>
            <person name="Hanikenne M."/>
            <person name="Hippler M."/>
            <person name="Inwood W."/>
            <person name="Jabbari K."/>
            <person name="Kalanon M."/>
            <person name="Kuras R."/>
            <person name="Lefebvre P.A."/>
            <person name="Lemaire S.D."/>
            <person name="Lobanov A.V."/>
            <person name="Lohr M."/>
            <person name="Manuell A."/>
            <person name="Meier I."/>
            <person name="Mets L."/>
            <person name="Mittag M."/>
            <person name="Mittelmeier T."/>
            <person name="Moroney J.V."/>
            <person name="Moseley J."/>
            <person name="Napoli C."/>
            <person name="Nedelcu A.M."/>
            <person name="Niyogi K."/>
            <person name="Novoselov S.V."/>
            <person name="Paulsen I.T."/>
            <person name="Pazour G."/>
            <person name="Purton S."/>
            <person name="Ral J.P."/>
            <person name="Riano-Pachon D.M."/>
            <person name="Riekhof W."/>
            <person name="Rymarquis L."/>
            <person name="Schroda M."/>
            <person name="Stern D."/>
            <person name="Umen J."/>
            <person name="Willows R."/>
            <person name="Wilson N."/>
            <person name="Zimmer S.L."/>
            <person name="Allmer J."/>
            <person name="Balk J."/>
            <person name="Bisova K."/>
            <person name="Chen C.J."/>
            <person name="Elias M."/>
            <person name="Gendler K."/>
            <person name="Hauser C."/>
            <person name="Lamb M.R."/>
            <person name="Ledford H."/>
            <person name="Long J.C."/>
            <person name="Minagawa J."/>
            <person name="Page M.D."/>
            <person name="Pan J."/>
            <person name="Pootakham W."/>
            <person name="Roje S."/>
            <person name="Rose A."/>
            <person name="Stahlberg E."/>
            <person name="Terauchi A.M."/>
            <person name="Yang P."/>
            <person name="Ball S."/>
            <person name="Bowler C."/>
            <person name="Dieckmann C.L."/>
            <person name="Gladyshev V.N."/>
            <person name="Green P."/>
            <person name="Jorgensen R."/>
            <person name="Mayfield S."/>
            <person name="Mueller-Roeber B."/>
            <person name="Rajamani S."/>
            <person name="Sayre R.T."/>
            <person name="Brokstein P."/>
            <person name="Dubchak I."/>
            <person name="Goodstein D."/>
            <person name="Hornick L."/>
            <person name="Huang Y.W."/>
            <person name="Jhaveri J."/>
            <person name="Luo Y."/>
            <person name="Martinez D."/>
            <person name="Ngau W.C."/>
            <person name="Otillar B."/>
            <person name="Poliakov A."/>
            <person name="Porter A."/>
            <person name="Szajkowski L."/>
            <person name="Werner G."/>
            <person name="Zhou K."/>
            <person name="Grigoriev I.V."/>
            <person name="Rokhsar D.S."/>
            <person name="Grossman A.R."/>
        </authorList>
    </citation>
    <scope>NUCLEOTIDE SEQUENCE [LARGE SCALE GENOMIC DNA]</scope>
    <source>
        <strain evidence="14">CC-503</strain>
    </source>
</reference>
<keyword evidence="5" id="KW-0249">Electron transport</keyword>
<evidence type="ECO:0000256" key="7">
    <source>
        <dbReference type="ARBA" id="ARBA00023136"/>
    </source>
</evidence>
<feature type="domain" description="Cytochrome b561" evidence="12">
    <location>
        <begin position="479"/>
        <end position="687"/>
    </location>
</feature>
<dbReference type="PROSITE" id="PS50939">
    <property type="entry name" value="CYTOCHROME_B561"/>
    <property type="match status" value="1"/>
</dbReference>
<evidence type="ECO:0000256" key="4">
    <source>
        <dbReference type="ARBA" id="ARBA00022729"/>
    </source>
</evidence>
<feature type="transmembrane region" description="Helical" evidence="9">
    <location>
        <begin position="632"/>
        <end position="651"/>
    </location>
</feature>
<feature type="signal peptide" evidence="10">
    <location>
        <begin position="1"/>
        <end position="21"/>
    </location>
</feature>
<dbReference type="PRINTS" id="PR01217">
    <property type="entry name" value="PRICHEXTENSN"/>
</dbReference>
<evidence type="ECO:0000256" key="1">
    <source>
        <dbReference type="ARBA" id="ARBA00004370"/>
    </source>
</evidence>
<feature type="chain" id="PRO_5014421247" description="Cytochrome b561 domain-containing protein" evidence="10">
    <location>
        <begin position="22"/>
        <end position="784"/>
    </location>
</feature>
<dbReference type="PROSITE" id="PS50836">
    <property type="entry name" value="DOMON"/>
    <property type="match status" value="1"/>
</dbReference>
<keyword evidence="4 10" id="KW-0732">Signal</keyword>
<evidence type="ECO:0000256" key="8">
    <source>
        <dbReference type="SAM" id="MobiDB-lite"/>
    </source>
</evidence>
<dbReference type="ExpressionAtlas" id="A0A2K3D6I2">
    <property type="expression patterns" value="baseline and differential"/>
</dbReference>
<comment type="subcellular location">
    <subcellularLocation>
        <location evidence="1">Membrane</location>
    </subcellularLocation>
</comment>
<dbReference type="GeneID" id="5719588"/>
<dbReference type="EMBL" id="CM008973">
    <property type="protein sequence ID" value="PNW76134.1"/>
    <property type="molecule type" value="Genomic_DNA"/>
</dbReference>
<dbReference type="CDD" id="cd09631">
    <property type="entry name" value="DOMON_DOH"/>
    <property type="match status" value="1"/>
</dbReference>
<feature type="compositionally biased region" description="Pro residues" evidence="8">
    <location>
        <begin position="201"/>
        <end position="236"/>
    </location>
</feature>
<sequence>MAAFSLSIALLALAATRSVVAYPELIEEYPSCSAHPERNDVFPHHWFVVPDPTGTAWTAYLDGELLDGRLCPGHTHSVLVSYQDRTGGPDKRRALLTSSIGQLRAVGGVETAPGVFKDPSCENRLYLAPHSSSVPGYIELDAALPTSYSVTLTLPCSASGATVELKSSSATHECLTNCGYSNLMVGTWTVPVDPECAAPACRPPESPPPPPSPAPPPSPPPSPRPPSPPPPSPEPPIDLSAPRRPPSPPPPPSPPSPAPELPPSPPAPPPSPPAPRPPRPSPPPRPPPSGALQGDGIFVDPPFPPGAPQPPAPPASCEPSSLSYACSKMLGQVRLHWTIGGAAPPANDCTGPAPRALSSAGEALVHFGVEGPGVSGYVSLGFPENPDLMYDADMVLGWVSADGRGVVETYHVTSYEMSATDVVSQDWALGSGVVEKRGADGSPTTIMCFSRRVAEPLARSSPLLDMNDGTIKYSWAVSPEDALVEHPPNGYGAGLVNLRSGTSSAITVKDNSKIIIAHGVLMAVAWVLLLPLGAMAPAHRWLFRGRMWGSKAAWFWVHFVGQLGGFGIFCAGFILAMVAFDRPQGGTLTSSHAIMGYVVAGMAGLQMVVAFMRPDPGTKLRVMLWNPLHMNLGRATTLLAWATCLVGAAVHSESICKAPIVPWVATLGSAMGLILLADWALRDARSRKADKELQDMKSRRYPTDAVPVNVAVAADVVAKEKAAPVRPIVDPGNPVVTVLAGDSDSGIGPRAGVKGALPTTPSSGSGSAVADSDVQIVVQTQRTG</sequence>
<name>A0A2K3D6I2_CHLRE</name>
<evidence type="ECO:0000313" key="14">
    <source>
        <dbReference type="Proteomes" id="UP000006906"/>
    </source>
</evidence>
<keyword evidence="14" id="KW-1185">Reference proteome</keyword>
<feature type="transmembrane region" description="Helical" evidence="9">
    <location>
        <begin position="514"/>
        <end position="534"/>
    </location>
</feature>
<dbReference type="RefSeq" id="XP_042919091.1">
    <property type="nucleotide sequence ID" value="XM_043068883.1"/>
</dbReference>
<dbReference type="SMART" id="SM00665">
    <property type="entry name" value="B561"/>
    <property type="match status" value="1"/>
</dbReference>
<organism evidence="13 14">
    <name type="scientific">Chlamydomonas reinhardtii</name>
    <name type="common">Chlamydomonas smithii</name>
    <dbReference type="NCBI Taxonomy" id="3055"/>
    <lineage>
        <taxon>Eukaryota</taxon>
        <taxon>Viridiplantae</taxon>
        <taxon>Chlorophyta</taxon>
        <taxon>core chlorophytes</taxon>
        <taxon>Chlorophyceae</taxon>
        <taxon>CS clade</taxon>
        <taxon>Chlamydomonadales</taxon>
        <taxon>Chlamydomonadaceae</taxon>
        <taxon>Chlamydomonas</taxon>
    </lineage>
</organism>
<evidence type="ECO:0000256" key="2">
    <source>
        <dbReference type="ARBA" id="ARBA00022448"/>
    </source>
</evidence>
<dbReference type="Pfam" id="PF03188">
    <property type="entry name" value="Cytochrom_B561"/>
    <property type="match status" value="1"/>
</dbReference>
<accession>A0A2K3D6I2</accession>
<keyword evidence="2" id="KW-0813">Transport</keyword>
<dbReference type="GO" id="GO:0016020">
    <property type="term" value="C:membrane"/>
    <property type="evidence" value="ECO:0007669"/>
    <property type="project" value="UniProtKB-SubCell"/>
</dbReference>